<keyword evidence="1" id="KW-1133">Transmembrane helix</keyword>
<name>A0A0J8GEU6_9LIST</name>
<organism evidence="3 4">
    <name type="scientific">Listeria fleischmannii 1991</name>
    <dbReference type="NCBI Taxonomy" id="1430899"/>
    <lineage>
        <taxon>Bacteria</taxon>
        <taxon>Bacillati</taxon>
        <taxon>Bacillota</taxon>
        <taxon>Bacilli</taxon>
        <taxon>Bacillales</taxon>
        <taxon>Listeriaceae</taxon>
        <taxon>Listeria</taxon>
    </lineage>
</organism>
<feature type="transmembrane region" description="Helical" evidence="1">
    <location>
        <begin position="88"/>
        <end position="114"/>
    </location>
</feature>
<dbReference type="OrthoDB" id="2365977at2"/>
<keyword evidence="1" id="KW-0472">Membrane</keyword>
<evidence type="ECO:0000259" key="2">
    <source>
        <dbReference type="Pfam" id="PF13273"/>
    </source>
</evidence>
<feature type="transmembrane region" description="Helical" evidence="1">
    <location>
        <begin position="7"/>
        <end position="36"/>
    </location>
</feature>
<protein>
    <recommendedName>
        <fullName evidence="2">DUF4064 domain-containing protein</fullName>
    </recommendedName>
</protein>
<accession>A0A0J8GEU6</accession>
<feature type="domain" description="DUF4064" evidence="2">
    <location>
        <begin position="2"/>
        <end position="100"/>
    </location>
</feature>
<proteinExistence type="predicted"/>
<feature type="transmembrane region" description="Helical" evidence="1">
    <location>
        <begin position="48"/>
        <end position="76"/>
    </location>
</feature>
<sequence length="133" mass="14383">MNRQAEFILAIVGAAFSILSTIFIVLYALFLGMGFIASMGYTSSEDVLFFGIFAVIIGIIVLVTIASAVIGFIAAFKIKADVPKIRTYAILLIVFGGLQISSIQGILFLIAGILTLTKKPAEKTESEEQTKWE</sequence>
<dbReference type="AlphaFoldDB" id="A0A0J8GEU6"/>
<dbReference type="RefSeq" id="WP_059140069.1">
    <property type="nucleotide sequence ID" value="NZ_KQ130616.1"/>
</dbReference>
<gene>
    <name evidence="3" type="ORF">X560_1636</name>
</gene>
<keyword evidence="1" id="KW-0812">Transmembrane</keyword>
<reference evidence="3 4" key="1">
    <citation type="journal article" date="2015" name="Genome Biol. Evol.">
        <title>Comparative Genomics of Listeria Sensu Lato: Genus-Wide Differences in Evolutionary Dynamics and the Progressive Gain of Complex, Potentially Pathogenicity-Related Traits through Lateral Gene Transfer.</title>
        <authorList>
            <person name="Chiara M."/>
            <person name="Caruso M."/>
            <person name="D'Erchia A.M."/>
            <person name="Manzari C."/>
            <person name="Fraccalvieri R."/>
            <person name="Goffredo E."/>
            <person name="Latorre L."/>
            <person name="Miccolupo A."/>
            <person name="Padalino I."/>
            <person name="Santagada G."/>
            <person name="Chiocco D."/>
            <person name="Pesole G."/>
            <person name="Horner D.S."/>
            <person name="Parisi A."/>
        </authorList>
    </citation>
    <scope>NUCLEOTIDE SEQUENCE [LARGE SCALE GENOMIC DNA]</scope>
    <source>
        <strain evidence="3 4">1991</strain>
    </source>
</reference>
<dbReference type="Pfam" id="PF13273">
    <property type="entry name" value="DUF4064"/>
    <property type="match status" value="1"/>
</dbReference>
<comment type="caution">
    <text evidence="3">The sequence shown here is derived from an EMBL/GenBank/DDBJ whole genome shotgun (WGS) entry which is preliminary data.</text>
</comment>
<dbReference type="EMBL" id="AZHO01000020">
    <property type="protein sequence ID" value="KMT59308.1"/>
    <property type="molecule type" value="Genomic_DNA"/>
</dbReference>
<evidence type="ECO:0000313" key="4">
    <source>
        <dbReference type="Proteomes" id="UP000052258"/>
    </source>
</evidence>
<keyword evidence="4" id="KW-1185">Reference proteome</keyword>
<dbReference type="Proteomes" id="UP000052258">
    <property type="component" value="Unassembled WGS sequence"/>
</dbReference>
<evidence type="ECO:0000313" key="3">
    <source>
        <dbReference type="EMBL" id="KMT59308.1"/>
    </source>
</evidence>
<dbReference type="PATRIC" id="fig|1430899.3.peg.1671"/>
<dbReference type="InterPro" id="IPR025273">
    <property type="entry name" value="DUF4064"/>
</dbReference>
<evidence type="ECO:0000256" key="1">
    <source>
        <dbReference type="SAM" id="Phobius"/>
    </source>
</evidence>